<evidence type="ECO:0000313" key="2">
    <source>
        <dbReference type="EMBL" id="KYG70138.1"/>
    </source>
</evidence>
<keyword evidence="1" id="KW-0732">Signal</keyword>
<dbReference type="AlphaFoldDB" id="A0A150WUF1"/>
<reference evidence="2 3" key="1">
    <citation type="submission" date="2016-03" db="EMBL/GenBank/DDBJ databases">
        <authorList>
            <person name="Ploux O."/>
        </authorList>
    </citation>
    <scope>NUCLEOTIDE SEQUENCE [LARGE SCALE GENOMIC DNA]</scope>
    <source>
        <strain evidence="2 3">BER2</strain>
    </source>
</reference>
<dbReference type="EMBL" id="LUKF01000003">
    <property type="protein sequence ID" value="KYG70138.1"/>
    <property type="molecule type" value="Genomic_DNA"/>
</dbReference>
<evidence type="ECO:0000256" key="1">
    <source>
        <dbReference type="SAM" id="SignalP"/>
    </source>
</evidence>
<dbReference type="Proteomes" id="UP000075391">
    <property type="component" value="Unassembled WGS sequence"/>
</dbReference>
<gene>
    <name evidence="2" type="ORF">AZI85_15755</name>
</gene>
<evidence type="ECO:0008006" key="4">
    <source>
        <dbReference type="Google" id="ProtNLM"/>
    </source>
</evidence>
<name>A0A150WUF1_BDEBC</name>
<organism evidence="2 3">
    <name type="scientific">Bdellovibrio bacteriovorus</name>
    <dbReference type="NCBI Taxonomy" id="959"/>
    <lineage>
        <taxon>Bacteria</taxon>
        <taxon>Pseudomonadati</taxon>
        <taxon>Bdellovibrionota</taxon>
        <taxon>Bdellovibrionia</taxon>
        <taxon>Bdellovibrionales</taxon>
        <taxon>Pseudobdellovibrionaceae</taxon>
        <taxon>Bdellovibrio</taxon>
    </lineage>
</organism>
<protein>
    <recommendedName>
        <fullName evidence="4">Outer membrane protein beta-barrel domain-containing protein</fullName>
    </recommendedName>
</protein>
<feature type="signal peptide" evidence="1">
    <location>
        <begin position="1"/>
        <end position="18"/>
    </location>
</feature>
<proteinExistence type="predicted"/>
<sequence length="210" mass="22736">MKGVLLCALILFHSPSWALDTTEAFAPGLSDFEFYGSHSRSERTLSLVTGYGHSHWLNPSLGIEHRTATTSEEAAIDTSFSISNFATVFSGLVEVDVLAGFCSKEDAGLFIGDEWTLPLGRYVPYLSNLFESNQGEFNHTATLGLSFQQNKNIELFAESGWDMSQGGEHTSLALGVNVLSTAGLEVLAEAGTDILEDQSYASLGLIWTLD</sequence>
<accession>A0A150WUF1</accession>
<evidence type="ECO:0000313" key="3">
    <source>
        <dbReference type="Proteomes" id="UP000075391"/>
    </source>
</evidence>
<feature type="chain" id="PRO_5007573800" description="Outer membrane protein beta-barrel domain-containing protein" evidence="1">
    <location>
        <begin position="19"/>
        <end position="210"/>
    </location>
</feature>
<comment type="caution">
    <text evidence="2">The sequence shown here is derived from an EMBL/GenBank/DDBJ whole genome shotgun (WGS) entry which is preliminary data.</text>
</comment>